<proteinExistence type="predicted"/>
<evidence type="ECO:0000313" key="1">
    <source>
        <dbReference type="EMBL" id="BAE52169.1"/>
    </source>
</evidence>
<dbReference type="Proteomes" id="UP000007058">
    <property type="component" value="Chromosome"/>
</dbReference>
<dbReference type="Pfam" id="PF22295">
    <property type="entry name" value="DUF6967"/>
    <property type="match status" value="1"/>
</dbReference>
<dbReference type="EMBL" id="AP007255">
    <property type="protein sequence ID" value="BAE52169.1"/>
    <property type="molecule type" value="Genomic_DNA"/>
</dbReference>
<accession>Q2W1V6</accession>
<protein>
    <submittedName>
        <fullName evidence="1">Uncharacterized protein</fullName>
    </submittedName>
</protein>
<dbReference type="HOGENOM" id="CLU_181318_0_0_5"/>
<dbReference type="InterPro" id="IPR054240">
    <property type="entry name" value="DUF6967"/>
</dbReference>
<name>Q2W1V6_PARM1</name>
<organism evidence="1 2">
    <name type="scientific">Paramagnetospirillum magneticum (strain ATCC 700264 / AMB-1)</name>
    <name type="common">Magnetospirillum magneticum</name>
    <dbReference type="NCBI Taxonomy" id="342108"/>
    <lineage>
        <taxon>Bacteria</taxon>
        <taxon>Pseudomonadati</taxon>
        <taxon>Pseudomonadota</taxon>
        <taxon>Alphaproteobacteria</taxon>
        <taxon>Rhodospirillales</taxon>
        <taxon>Magnetospirillaceae</taxon>
        <taxon>Paramagnetospirillum</taxon>
    </lineage>
</organism>
<dbReference type="AlphaFoldDB" id="Q2W1V6"/>
<dbReference type="KEGG" id="mag:amb3365"/>
<reference evidence="1 2" key="1">
    <citation type="journal article" date="2005" name="DNA Res.">
        <title>Complete genome sequence of the facultative anaerobic magnetotactic bacterium Magnetospirillum sp. strain AMB-1.</title>
        <authorList>
            <person name="Matsunaga T."/>
            <person name="Okamura Y."/>
            <person name="Fukuda Y."/>
            <person name="Wahyudi A.T."/>
            <person name="Murase Y."/>
            <person name="Takeyama H."/>
        </authorList>
    </citation>
    <scope>NUCLEOTIDE SEQUENCE [LARGE SCALE GENOMIC DNA]</scope>
    <source>
        <strain evidence="2">ATCC 700264 / AMB-1</strain>
    </source>
</reference>
<keyword evidence="2" id="KW-1185">Reference proteome</keyword>
<evidence type="ECO:0000313" key="2">
    <source>
        <dbReference type="Proteomes" id="UP000007058"/>
    </source>
</evidence>
<gene>
    <name evidence="1" type="ordered locus">amb3365</name>
</gene>
<dbReference type="OrthoDB" id="7361181at2"/>
<dbReference type="STRING" id="342108.amb3365"/>
<sequence>MTTDDPQFAKEDVTHLATLAAPWSREISFSAVDHESGLRILRMRIKEGRARFTIVDLDEKTVAEMMAVMGEWGAK</sequence>
<dbReference type="RefSeq" id="WP_011385725.1">
    <property type="nucleotide sequence ID" value="NC_007626.1"/>
</dbReference>